<comment type="caution">
    <text evidence="2">The sequence shown here is derived from an EMBL/GenBank/DDBJ whole genome shotgun (WGS) entry which is preliminary data.</text>
</comment>
<protein>
    <recommendedName>
        <fullName evidence="1">SnoaL-like domain-containing protein</fullName>
    </recommendedName>
</protein>
<proteinExistence type="predicted"/>
<evidence type="ECO:0000259" key="1">
    <source>
        <dbReference type="Pfam" id="PF12680"/>
    </source>
</evidence>
<evidence type="ECO:0000313" key="2">
    <source>
        <dbReference type="EMBL" id="GAA2080619.1"/>
    </source>
</evidence>
<organism evidence="2 3">
    <name type="scientific">Streptomyces albiaxialis</name>
    <dbReference type="NCBI Taxonomy" id="329523"/>
    <lineage>
        <taxon>Bacteria</taxon>
        <taxon>Bacillati</taxon>
        <taxon>Actinomycetota</taxon>
        <taxon>Actinomycetes</taxon>
        <taxon>Kitasatosporales</taxon>
        <taxon>Streptomycetaceae</taxon>
        <taxon>Streptomyces</taxon>
    </lineage>
</organism>
<reference evidence="3" key="1">
    <citation type="journal article" date="2019" name="Int. J. Syst. Evol. Microbiol.">
        <title>The Global Catalogue of Microorganisms (GCM) 10K type strain sequencing project: providing services to taxonomists for standard genome sequencing and annotation.</title>
        <authorList>
            <consortium name="The Broad Institute Genomics Platform"/>
            <consortium name="The Broad Institute Genome Sequencing Center for Infectious Disease"/>
            <person name="Wu L."/>
            <person name="Ma J."/>
        </authorList>
    </citation>
    <scope>NUCLEOTIDE SEQUENCE [LARGE SCALE GENOMIC DNA]</scope>
    <source>
        <strain evidence="3">JCM 15478</strain>
    </source>
</reference>
<dbReference type="Gene3D" id="3.10.450.50">
    <property type="match status" value="1"/>
</dbReference>
<dbReference type="Proteomes" id="UP001500016">
    <property type="component" value="Unassembled WGS sequence"/>
</dbReference>
<dbReference type="EMBL" id="BAAAPE010000009">
    <property type="protein sequence ID" value="GAA2080619.1"/>
    <property type="molecule type" value="Genomic_DNA"/>
</dbReference>
<evidence type="ECO:0000313" key="3">
    <source>
        <dbReference type="Proteomes" id="UP001500016"/>
    </source>
</evidence>
<accession>A0ABP5HLH8</accession>
<dbReference type="InterPro" id="IPR037401">
    <property type="entry name" value="SnoaL-like"/>
</dbReference>
<feature type="domain" description="SnoaL-like" evidence="1">
    <location>
        <begin position="19"/>
        <end position="111"/>
    </location>
</feature>
<dbReference type="SUPFAM" id="SSF54427">
    <property type="entry name" value="NTF2-like"/>
    <property type="match status" value="1"/>
</dbReference>
<name>A0ABP5HLH8_9ACTN</name>
<dbReference type="InterPro" id="IPR032710">
    <property type="entry name" value="NTF2-like_dom_sf"/>
</dbReference>
<sequence length="137" mass="15248">MTTETTAEQNKELVQRGLAQLLETGGTDTLAPLLSDGFLHHRPDSTARTKEEWLAAIRAALVPLAAMRVEIRHLLADGPYVMIHTRRSLPDGGPEIAVVDLWRFEDGLVAEAWEIIEPVAEAAAHLRWWEPEPATRP</sequence>
<gene>
    <name evidence="2" type="ORF">GCM10009801_38990</name>
</gene>
<dbReference type="RefSeq" id="WP_344529808.1">
    <property type="nucleotide sequence ID" value="NZ_BAAAPE010000009.1"/>
</dbReference>
<keyword evidence="3" id="KW-1185">Reference proteome</keyword>
<dbReference type="Pfam" id="PF12680">
    <property type="entry name" value="SnoaL_2"/>
    <property type="match status" value="1"/>
</dbReference>